<evidence type="ECO:0000313" key="2">
    <source>
        <dbReference type="EMBL" id="MCO8274358.1"/>
    </source>
</evidence>
<dbReference type="EMBL" id="JAMYJR010000030">
    <property type="protein sequence ID" value="MCO8274358.1"/>
    <property type="molecule type" value="Genomic_DNA"/>
</dbReference>
<gene>
    <name evidence="2" type="ORF">M1L60_27540</name>
</gene>
<accession>A0ABT1DU59</accession>
<feature type="region of interest" description="Disordered" evidence="1">
    <location>
        <begin position="1"/>
        <end position="45"/>
    </location>
</feature>
<keyword evidence="3" id="KW-1185">Reference proteome</keyword>
<dbReference type="Proteomes" id="UP001523369">
    <property type="component" value="Unassembled WGS sequence"/>
</dbReference>
<name>A0ABT1DU59_9ACTN</name>
<dbReference type="RefSeq" id="WP_253240431.1">
    <property type="nucleotide sequence ID" value="NZ_JAMYJR010000030.1"/>
</dbReference>
<organism evidence="2 3">
    <name type="scientific">Paractinoplanes aksuensis</name>
    <dbReference type="NCBI Taxonomy" id="2939490"/>
    <lineage>
        <taxon>Bacteria</taxon>
        <taxon>Bacillati</taxon>
        <taxon>Actinomycetota</taxon>
        <taxon>Actinomycetes</taxon>
        <taxon>Micromonosporales</taxon>
        <taxon>Micromonosporaceae</taxon>
        <taxon>Paractinoplanes</taxon>
    </lineage>
</organism>
<proteinExistence type="predicted"/>
<evidence type="ECO:0000313" key="3">
    <source>
        <dbReference type="Proteomes" id="UP001523369"/>
    </source>
</evidence>
<reference evidence="2 3" key="1">
    <citation type="submission" date="2022-06" db="EMBL/GenBank/DDBJ databases">
        <title>New Species of the Genus Actinoplanes, ActinopZanes ferrugineus.</title>
        <authorList>
            <person name="Ding P."/>
        </authorList>
    </citation>
    <scope>NUCLEOTIDE SEQUENCE [LARGE SCALE GENOMIC DNA]</scope>
    <source>
        <strain evidence="2 3">TRM88003</strain>
    </source>
</reference>
<evidence type="ECO:0000256" key="1">
    <source>
        <dbReference type="SAM" id="MobiDB-lite"/>
    </source>
</evidence>
<sequence length="45" mass="4566">MRAREEIVTNAAPDPTAHHSRPASVAEWSAAPTGRASPIGGSPSA</sequence>
<comment type="caution">
    <text evidence="2">The sequence shown here is derived from an EMBL/GenBank/DDBJ whole genome shotgun (WGS) entry which is preliminary data.</text>
</comment>
<protein>
    <submittedName>
        <fullName evidence="2">Uncharacterized protein</fullName>
    </submittedName>
</protein>